<protein>
    <recommendedName>
        <fullName evidence="4">Transmembrane protein</fullName>
    </recommendedName>
</protein>
<keyword evidence="2" id="KW-0472">Membrane</keyword>
<evidence type="ECO:0008006" key="4">
    <source>
        <dbReference type="Google" id="ProtNLM"/>
    </source>
</evidence>
<evidence type="ECO:0000313" key="3">
    <source>
        <dbReference type="EMBL" id="QBK90966.1"/>
    </source>
</evidence>
<keyword evidence="2" id="KW-0812">Transmembrane</keyword>
<keyword evidence="2" id="KW-1133">Transmembrane helix</keyword>
<evidence type="ECO:0000256" key="1">
    <source>
        <dbReference type="SAM" id="MobiDB-lite"/>
    </source>
</evidence>
<feature type="transmembrane region" description="Helical" evidence="2">
    <location>
        <begin position="39"/>
        <end position="62"/>
    </location>
</feature>
<sequence>MDKSKYSYSASGSGTGKEMDMSNSKGTGASNGKGYGRGWGAGAIIVIIIVIIIIIIIIWWFVTRKNRFDSCADLAGTRWKGEGIYSGSKRNSNLQDDCHQEWVDLKFLKGHGKCVRVEVNFKIFTHRKHKSVTKAAGSFRAHGVMKDGIITLVSESINGKITLEIHDEHSLSYTFIDLDDARGIGENGVTHAFLTRVVKHDY</sequence>
<accession>A0A481Z5U3</accession>
<gene>
    <name evidence="3" type="ORF">LCPAC201_02670</name>
</gene>
<dbReference type="EMBL" id="MK500504">
    <property type="protein sequence ID" value="QBK90966.1"/>
    <property type="molecule type" value="Genomic_DNA"/>
</dbReference>
<feature type="compositionally biased region" description="Low complexity" evidence="1">
    <location>
        <begin position="1"/>
        <end position="12"/>
    </location>
</feature>
<organism evidence="3">
    <name type="scientific">Pithovirus LCPAC201</name>
    <dbReference type="NCBI Taxonomy" id="2506591"/>
    <lineage>
        <taxon>Viruses</taxon>
        <taxon>Pithoviruses</taxon>
    </lineage>
</organism>
<reference evidence="3" key="1">
    <citation type="journal article" date="2019" name="MBio">
        <title>Virus Genomes from Deep Sea Sediments Expand the Ocean Megavirome and Support Independent Origins of Viral Gigantism.</title>
        <authorList>
            <person name="Backstrom D."/>
            <person name="Yutin N."/>
            <person name="Jorgensen S.L."/>
            <person name="Dharamshi J."/>
            <person name="Homa F."/>
            <person name="Zaremba-Niedwiedzka K."/>
            <person name="Spang A."/>
            <person name="Wolf Y.I."/>
            <person name="Koonin E.V."/>
            <person name="Ettema T.J."/>
        </authorList>
    </citation>
    <scope>NUCLEOTIDE SEQUENCE</scope>
</reference>
<proteinExistence type="predicted"/>
<evidence type="ECO:0000256" key="2">
    <source>
        <dbReference type="SAM" id="Phobius"/>
    </source>
</evidence>
<feature type="region of interest" description="Disordered" evidence="1">
    <location>
        <begin position="1"/>
        <end position="25"/>
    </location>
</feature>
<name>A0A481Z5U3_9VIRU</name>